<evidence type="ECO:0008006" key="3">
    <source>
        <dbReference type="Google" id="ProtNLM"/>
    </source>
</evidence>
<sequence>MLLRRVGAAQMEVFAGDVDLREQVGDLLTPLLLALCGCVVGALVRRLGAVEVGLRPLRPDLRLLRLALGLARHGVVHARERLSDLARLDTRGAYGQTTAAHWLSSQLSASRVSSLQHRGLAACHLHFWGCYQTRPVMQGFEGCSTLPGVGFSGIVHIRTFIDTAKRRIVAMPAKMTEMQQVFALEYARNGGNGTAAAKTAGYSERSAHEQARQNLNLPHVQEAIRKALLKQRAESGVIGLYALRQVAQDPKAPHAAKVSAGRALCEHAGQLGTAKELEAERDAADNGDKDAADPMDFLRAILDGRDVANAG</sequence>
<protein>
    <recommendedName>
        <fullName evidence="3">Terminase small subunit</fullName>
    </recommendedName>
</protein>
<accession>A0ABS1DI52</accession>
<dbReference type="InterPro" id="IPR005335">
    <property type="entry name" value="Terminase_ssu"/>
</dbReference>
<proteinExistence type="predicted"/>
<evidence type="ECO:0000313" key="2">
    <source>
        <dbReference type="Proteomes" id="UP001296873"/>
    </source>
</evidence>
<gene>
    <name evidence="1" type="ORF">CKO28_18140</name>
</gene>
<dbReference type="Gene3D" id="1.10.10.1400">
    <property type="entry name" value="Terminase, small subunit, N-terminal DNA-binding domain, HTH motif"/>
    <property type="match status" value="1"/>
</dbReference>
<dbReference type="InterPro" id="IPR038713">
    <property type="entry name" value="Terminase_Gp1_N_sf"/>
</dbReference>
<organism evidence="1 2">
    <name type="scientific">Rhodovibrio sodomensis</name>
    <dbReference type="NCBI Taxonomy" id="1088"/>
    <lineage>
        <taxon>Bacteria</taxon>
        <taxon>Pseudomonadati</taxon>
        <taxon>Pseudomonadota</taxon>
        <taxon>Alphaproteobacteria</taxon>
        <taxon>Rhodospirillales</taxon>
        <taxon>Rhodovibrionaceae</taxon>
        <taxon>Rhodovibrio</taxon>
    </lineage>
</organism>
<dbReference type="EMBL" id="NRRL01000068">
    <property type="protein sequence ID" value="MBK1669958.1"/>
    <property type="molecule type" value="Genomic_DNA"/>
</dbReference>
<comment type="caution">
    <text evidence="1">The sequence shown here is derived from an EMBL/GenBank/DDBJ whole genome shotgun (WGS) entry which is preliminary data.</text>
</comment>
<name>A0ABS1DI52_9PROT</name>
<dbReference type="Pfam" id="PF03592">
    <property type="entry name" value="Terminase_2"/>
    <property type="match status" value="1"/>
</dbReference>
<reference evidence="1 2" key="1">
    <citation type="journal article" date="2020" name="Microorganisms">
        <title>Osmotic Adaptation and Compatible Solute Biosynthesis of Phototrophic Bacteria as Revealed from Genome Analyses.</title>
        <authorList>
            <person name="Imhoff J.F."/>
            <person name="Rahn T."/>
            <person name="Kunzel S."/>
            <person name="Keller A."/>
            <person name="Neulinger S.C."/>
        </authorList>
    </citation>
    <scope>NUCLEOTIDE SEQUENCE [LARGE SCALE GENOMIC DNA]</scope>
    <source>
        <strain evidence="1 2">DSM 9895</strain>
    </source>
</reference>
<evidence type="ECO:0000313" key="1">
    <source>
        <dbReference type="EMBL" id="MBK1669958.1"/>
    </source>
</evidence>
<keyword evidence="2" id="KW-1185">Reference proteome</keyword>
<dbReference type="Proteomes" id="UP001296873">
    <property type="component" value="Unassembled WGS sequence"/>
</dbReference>